<evidence type="ECO:0000313" key="2">
    <source>
        <dbReference type="EMBL" id="VVB07866.1"/>
    </source>
</evidence>
<dbReference type="SUPFAM" id="SSF81383">
    <property type="entry name" value="F-box domain"/>
    <property type="match status" value="1"/>
</dbReference>
<dbReference type="AlphaFoldDB" id="A0A565C2I6"/>
<dbReference type="SUPFAM" id="SSF52047">
    <property type="entry name" value="RNI-like"/>
    <property type="match status" value="1"/>
</dbReference>
<dbReference type="Gene3D" id="3.80.10.10">
    <property type="entry name" value="Ribonuclease Inhibitor"/>
    <property type="match status" value="1"/>
</dbReference>
<reference evidence="2" key="1">
    <citation type="submission" date="2019-07" db="EMBL/GenBank/DDBJ databases">
        <authorList>
            <person name="Dittberner H."/>
        </authorList>
    </citation>
    <scope>NUCLEOTIDE SEQUENCE [LARGE SCALE GENOMIC DNA]</scope>
</reference>
<protein>
    <recommendedName>
        <fullName evidence="1">F-box domain-containing protein</fullName>
    </recommendedName>
</protein>
<feature type="domain" description="F-box" evidence="1">
    <location>
        <begin position="22"/>
        <end position="69"/>
    </location>
</feature>
<dbReference type="EMBL" id="CABITT030000006">
    <property type="protein sequence ID" value="VVB07866.1"/>
    <property type="molecule type" value="Genomic_DNA"/>
</dbReference>
<dbReference type="Proteomes" id="UP000489600">
    <property type="component" value="Unassembled WGS sequence"/>
</dbReference>
<accession>A0A565C2I6</accession>
<dbReference type="InterPro" id="IPR001810">
    <property type="entry name" value="F-box_dom"/>
</dbReference>
<gene>
    <name evidence="2" type="ORF">ANE_LOCUS18310</name>
</gene>
<dbReference type="CDD" id="cd22164">
    <property type="entry name" value="F-box_AtSKIP19-like"/>
    <property type="match status" value="1"/>
</dbReference>
<keyword evidence="3" id="KW-1185">Reference proteome</keyword>
<dbReference type="OrthoDB" id="2095648at2759"/>
<evidence type="ECO:0000259" key="1">
    <source>
        <dbReference type="PROSITE" id="PS50181"/>
    </source>
</evidence>
<dbReference type="SMART" id="SM00256">
    <property type="entry name" value="FBOX"/>
    <property type="match status" value="1"/>
</dbReference>
<comment type="caution">
    <text evidence="2">The sequence shown here is derived from an EMBL/GenBank/DDBJ whole genome shotgun (WGS) entry which is preliminary data.</text>
</comment>
<dbReference type="Pfam" id="PF12937">
    <property type="entry name" value="F-box-like"/>
    <property type="match status" value="1"/>
</dbReference>
<dbReference type="PROSITE" id="PS50181">
    <property type="entry name" value="FBOX"/>
    <property type="match status" value="1"/>
</dbReference>
<proteinExistence type="predicted"/>
<dbReference type="PANTHER" id="PTHR38926:SF29">
    <property type="entry name" value="F-BOX PROTEIN SKIP19-RELATED"/>
    <property type="match status" value="1"/>
</dbReference>
<organism evidence="2 3">
    <name type="scientific">Arabis nemorensis</name>
    <dbReference type="NCBI Taxonomy" id="586526"/>
    <lineage>
        <taxon>Eukaryota</taxon>
        <taxon>Viridiplantae</taxon>
        <taxon>Streptophyta</taxon>
        <taxon>Embryophyta</taxon>
        <taxon>Tracheophyta</taxon>
        <taxon>Spermatophyta</taxon>
        <taxon>Magnoliopsida</taxon>
        <taxon>eudicotyledons</taxon>
        <taxon>Gunneridae</taxon>
        <taxon>Pentapetalae</taxon>
        <taxon>rosids</taxon>
        <taxon>malvids</taxon>
        <taxon>Brassicales</taxon>
        <taxon>Brassicaceae</taxon>
        <taxon>Arabideae</taxon>
        <taxon>Arabis</taxon>
    </lineage>
</organism>
<dbReference type="InterPro" id="IPR036047">
    <property type="entry name" value="F-box-like_dom_sf"/>
</dbReference>
<name>A0A565C2I6_9BRAS</name>
<dbReference type="PANTHER" id="PTHR38926">
    <property type="entry name" value="F-BOX DOMAIN CONTAINING PROTEIN, EXPRESSED"/>
    <property type="match status" value="1"/>
</dbReference>
<dbReference type="Gene3D" id="1.20.1280.50">
    <property type="match status" value="1"/>
</dbReference>
<sequence>MASSSSPPSSSSLPPVMEDGEFRDWADIPPELTSSILLRLGTIEIVENAQKVCKSWRRVCKDPSMWKKIDMHNLGDLGSMNYDLEIMCRHAVDRSQGGLIKIDVWYFGTDHLLNYIAERFCLSLPVTQNLGLNLVPLHCMGLGYCVTLYSAVSLLGNMYAIVKFPLLEDLEVSYCSCSGETLKVVGRSCLNLKTLKLNRVGCKSPRIECDDDALAIAETMLGLRHLQLFGNRLTDTGLMAILDNCPNLEHLDLRQCFNVNLVGDLGKRCSERIKVVRRPNDSTHGYPYDATAIDMDSSDSDHRFFFDNIGYYSDSNSSNDLPGDSDYNDYDHYDYGHYDHDPWDHDHYDHDICG</sequence>
<evidence type="ECO:0000313" key="3">
    <source>
        <dbReference type="Proteomes" id="UP000489600"/>
    </source>
</evidence>
<dbReference type="InterPro" id="IPR032675">
    <property type="entry name" value="LRR_dom_sf"/>
</dbReference>